<evidence type="ECO:0000259" key="1">
    <source>
        <dbReference type="Pfam" id="PF20710"/>
    </source>
</evidence>
<proteinExistence type="predicted"/>
<evidence type="ECO:0000313" key="3">
    <source>
        <dbReference type="Proteomes" id="UP000095751"/>
    </source>
</evidence>
<dbReference type="OrthoDB" id="48019at2759"/>
<sequence length="208" mass="23661">MMSYTNNKPTPLPSTFTPSKFDVICAPGKTAKIHSGNIFYRTLIQDAVECYSKATSKYEKTSIVTQIADAVQARSSEGGFIKKDKSNGFYYVVGDDFAREKIGQNLRDSLSTLYKSSTRAKRTRRMAINAKLTTDIDNLIQTNLFVEDRRQILNSNIERSDGQSKPDFFMNELFIKTNIEILEAFKNDQALLIKFNQVEKNNKILSKQ</sequence>
<keyword evidence="3" id="KW-1185">Reference proteome</keyword>
<gene>
    <name evidence="2" type="ORF">FRACYDRAFT_238443</name>
</gene>
<organism evidence="2 3">
    <name type="scientific">Fragilariopsis cylindrus CCMP1102</name>
    <dbReference type="NCBI Taxonomy" id="635003"/>
    <lineage>
        <taxon>Eukaryota</taxon>
        <taxon>Sar</taxon>
        <taxon>Stramenopiles</taxon>
        <taxon>Ochrophyta</taxon>
        <taxon>Bacillariophyta</taxon>
        <taxon>Bacillariophyceae</taxon>
        <taxon>Bacillariophycidae</taxon>
        <taxon>Bacillariales</taxon>
        <taxon>Bacillariaceae</taxon>
        <taxon>Fragilariopsis</taxon>
    </lineage>
</organism>
<name>A0A1E7FIL4_9STRA</name>
<feature type="domain" description="DUF6824" evidence="1">
    <location>
        <begin position="22"/>
        <end position="108"/>
    </location>
</feature>
<dbReference type="EMBL" id="KV784357">
    <property type="protein sequence ID" value="OEU18012.1"/>
    <property type="molecule type" value="Genomic_DNA"/>
</dbReference>
<dbReference type="AlphaFoldDB" id="A0A1E7FIL4"/>
<dbReference type="KEGG" id="fcy:FRACYDRAFT_238443"/>
<reference evidence="2 3" key="1">
    <citation type="submission" date="2016-09" db="EMBL/GenBank/DDBJ databases">
        <title>Extensive genetic diversity and differential bi-allelic expression allows diatom success in the polar Southern Ocean.</title>
        <authorList>
            <consortium name="DOE Joint Genome Institute"/>
            <person name="Mock T."/>
            <person name="Otillar R.P."/>
            <person name="Strauss J."/>
            <person name="Dupont C."/>
            <person name="Frickenhaus S."/>
            <person name="Maumus F."/>
            <person name="Mcmullan M."/>
            <person name="Sanges R."/>
            <person name="Schmutz J."/>
            <person name="Toseland A."/>
            <person name="Valas R."/>
            <person name="Veluchamy A."/>
            <person name="Ward B.J."/>
            <person name="Allen A."/>
            <person name="Barry K."/>
            <person name="Falciatore A."/>
            <person name="Ferrante M."/>
            <person name="Fortunato A.E."/>
            <person name="Gloeckner G."/>
            <person name="Gruber A."/>
            <person name="Hipkin R."/>
            <person name="Janech M."/>
            <person name="Kroth P."/>
            <person name="Leese F."/>
            <person name="Lindquist E."/>
            <person name="Lyon B.R."/>
            <person name="Martin J."/>
            <person name="Mayer C."/>
            <person name="Parker M."/>
            <person name="Quesneville H."/>
            <person name="Raymond J."/>
            <person name="Uhlig C."/>
            <person name="Valentin K.U."/>
            <person name="Worden A.Z."/>
            <person name="Armbrust E.V."/>
            <person name="Bowler C."/>
            <person name="Green B."/>
            <person name="Moulton V."/>
            <person name="Van Oosterhout C."/>
            <person name="Grigoriev I."/>
        </authorList>
    </citation>
    <scope>NUCLEOTIDE SEQUENCE [LARGE SCALE GENOMIC DNA]</scope>
    <source>
        <strain evidence="2 3">CCMP1102</strain>
    </source>
</reference>
<accession>A0A1E7FIL4</accession>
<dbReference type="InterPro" id="IPR049227">
    <property type="entry name" value="DUF6824"/>
</dbReference>
<dbReference type="InParanoid" id="A0A1E7FIL4"/>
<dbReference type="Proteomes" id="UP000095751">
    <property type="component" value="Unassembled WGS sequence"/>
</dbReference>
<dbReference type="Pfam" id="PF20710">
    <property type="entry name" value="DUF6824"/>
    <property type="match status" value="1"/>
</dbReference>
<protein>
    <recommendedName>
        <fullName evidence="1">DUF6824 domain-containing protein</fullName>
    </recommendedName>
</protein>
<evidence type="ECO:0000313" key="2">
    <source>
        <dbReference type="EMBL" id="OEU18012.1"/>
    </source>
</evidence>